<dbReference type="Proteomes" id="UP001163096">
    <property type="component" value="Chromosome"/>
</dbReference>
<dbReference type="EC" id="2.5.1.17" evidence="1"/>
<evidence type="ECO:0000313" key="1">
    <source>
        <dbReference type="EMBL" id="WAI01373.1"/>
    </source>
</evidence>
<dbReference type="RefSeq" id="WP_268186599.1">
    <property type="nucleotide sequence ID" value="NZ_CP113361.1"/>
</dbReference>
<dbReference type="PIRSF" id="PIRSF015617">
    <property type="entry name" value="Adensltrnsf_CobA"/>
    <property type="match status" value="1"/>
</dbReference>
<dbReference type="InterPro" id="IPR003724">
    <property type="entry name" value="CblAdoTrfase_CobA"/>
</dbReference>
<dbReference type="PANTHER" id="PTHR46638">
    <property type="entry name" value="CORRINOID ADENOSYLTRANSFERASE"/>
    <property type="match status" value="1"/>
</dbReference>
<protein>
    <submittedName>
        <fullName evidence="1">Cob(I)yrinic acid a,c-diamide adenosyltransferase</fullName>
        <ecNumber evidence="1">2.5.1.17</ecNumber>
    </submittedName>
</protein>
<proteinExistence type="predicted"/>
<dbReference type="GO" id="GO:0009236">
    <property type="term" value="P:cobalamin biosynthetic process"/>
    <property type="evidence" value="ECO:0007669"/>
    <property type="project" value="InterPro"/>
</dbReference>
<name>A0A9X9T7H2_METOG</name>
<gene>
    <name evidence="1" type="primary">cobO</name>
    <name evidence="1" type="ORF">OU421_00415</name>
</gene>
<dbReference type="AlphaFoldDB" id="A0A9X9T7H2"/>
<keyword evidence="1" id="KW-0808">Transferase</keyword>
<dbReference type="GO" id="GO:0005524">
    <property type="term" value="F:ATP binding"/>
    <property type="evidence" value="ECO:0007669"/>
    <property type="project" value="InterPro"/>
</dbReference>
<dbReference type="NCBIfam" id="TIGR00708">
    <property type="entry name" value="cobA"/>
    <property type="match status" value="1"/>
</dbReference>
<reference evidence="1" key="1">
    <citation type="submission" date="2022-11" db="EMBL/GenBank/DDBJ databases">
        <title>Complete genome sequence of Methanogenium organophilum DSM 3596.</title>
        <authorList>
            <person name="Chen S.-C."/>
            <person name="Lai S.-J."/>
            <person name="You Y.-T."/>
        </authorList>
    </citation>
    <scope>NUCLEOTIDE SEQUENCE</scope>
    <source>
        <strain evidence="1">DSM 3596</strain>
    </source>
</reference>
<dbReference type="KEGG" id="mou:OU421_00415"/>
<sequence length="171" mass="18669">MKQGYIQVYTGDGKGKTTAALGVSIRSLVAGHRVYFAQFIKGVQTGELSLADSFPQFTIVQYGEGRFIDGKPEESDIVAARNGLEICAEVLRSGEYDLVVLDEVNVALHYGLFDESEVIAALTGRAPNVDVICTGRYASPELVEEADLVTEMKKIKHYYAAGVRARKGIEF</sequence>
<dbReference type="PANTHER" id="PTHR46638:SF1">
    <property type="entry name" value="CORRINOID ADENOSYLTRANSFERASE"/>
    <property type="match status" value="1"/>
</dbReference>
<accession>A0A9X9T7H2</accession>
<organism evidence="1 2">
    <name type="scientific">Methanogenium organophilum</name>
    <dbReference type="NCBI Taxonomy" id="2199"/>
    <lineage>
        <taxon>Archaea</taxon>
        <taxon>Methanobacteriati</taxon>
        <taxon>Methanobacteriota</taxon>
        <taxon>Stenosarchaea group</taxon>
        <taxon>Methanomicrobia</taxon>
        <taxon>Methanomicrobiales</taxon>
        <taxon>Methanomicrobiaceae</taxon>
        <taxon>Methanogenium</taxon>
    </lineage>
</organism>
<dbReference type="Pfam" id="PF02572">
    <property type="entry name" value="CobA_CobO_BtuR"/>
    <property type="match status" value="1"/>
</dbReference>
<dbReference type="SUPFAM" id="SSF52540">
    <property type="entry name" value="P-loop containing nucleoside triphosphate hydrolases"/>
    <property type="match status" value="1"/>
</dbReference>
<dbReference type="NCBIfam" id="NF004637">
    <property type="entry name" value="PRK05986.1"/>
    <property type="match status" value="1"/>
</dbReference>
<dbReference type="GeneID" id="76833519"/>
<evidence type="ECO:0000313" key="2">
    <source>
        <dbReference type="Proteomes" id="UP001163096"/>
    </source>
</evidence>
<dbReference type="Gene3D" id="3.40.50.300">
    <property type="entry name" value="P-loop containing nucleotide triphosphate hydrolases"/>
    <property type="match status" value="1"/>
</dbReference>
<dbReference type="CDD" id="cd00561">
    <property type="entry name" value="CobA_ACA"/>
    <property type="match status" value="1"/>
</dbReference>
<keyword evidence="2" id="KW-1185">Reference proteome</keyword>
<dbReference type="GO" id="GO:0008817">
    <property type="term" value="F:corrinoid adenosyltransferase activity"/>
    <property type="evidence" value="ECO:0007669"/>
    <property type="project" value="UniProtKB-EC"/>
</dbReference>
<dbReference type="InterPro" id="IPR027417">
    <property type="entry name" value="P-loop_NTPase"/>
</dbReference>
<dbReference type="EMBL" id="CP113361">
    <property type="protein sequence ID" value="WAI01373.1"/>
    <property type="molecule type" value="Genomic_DNA"/>
</dbReference>